<protein>
    <submittedName>
        <fullName evidence="2">Uncharacterized protein</fullName>
    </submittedName>
</protein>
<evidence type="ECO:0000313" key="2">
    <source>
        <dbReference type="EMBL" id="SNT59492.1"/>
    </source>
</evidence>
<name>A0A239NXR0_9ACTN</name>
<organism evidence="2 3">
    <name type="scientific">Asanoa hainanensis</name>
    <dbReference type="NCBI Taxonomy" id="560556"/>
    <lineage>
        <taxon>Bacteria</taxon>
        <taxon>Bacillati</taxon>
        <taxon>Actinomycetota</taxon>
        <taxon>Actinomycetes</taxon>
        <taxon>Micromonosporales</taxon>
        <taxon>Micromonosporaceae</taxon>
        <taxon>Asanoa</taxon>
    </lineage>
</organism>
<gene>
    <name evidence="2" type="ORF">SAMN05421812_111198</name>
</gene>
<feature type="transmembrane region" description="Helical" evidence="1">
    <location>
        <begin position="194"/>
        <end position="215"/>
    </location>
</feature>
<feature type="transmembrane region" description="Helical" evidence="1">
    <location>
        <begin position="31"/>
        <end position="49"/>
    </location>
</feature>
<sequence>MAIAPSTVATPRWQRWSESEERWPAGTIARWLLRLALALPFAGLALYTASRGFVPRWPGPLAGVLGALGPLGVGLVAAAATGIALAALAERLVRWQVPVRVGVPLVLVPALAYTGSADPIAVLTVAFLALAVEGFLHVAVAGQPEGAVRAGLMLAGAALCDPAAIAYALVFAAVAPFVAAGRRGSAIDAAPTRAVLLFPALAALATALLLSWRLTGGAGIGFDPAGFFGALGGAVVAVVHTPLYAAVAVVYAVRRPRALAGYLAPVAVVFVTLLAGLAYSAVTNYLLLTTIALIAVPRSPSRRLGAFLGTVALLQWAQLITWPPASPAFQEWLRVVWGF</sequence>
<proteinExistence type="predicted"/>
<feature type="transmembrane region" description="Helical" evidence="1">
    <location>
        <begin position="152"/>
        <end position="174"/>
    </location>
</feature>
<feature type="transmembrane region" description="Helical" evidence="1">
    <location>
        <begin position="259"/>
        <end position="282"/>
    </location>
</feature>
<evidence type="ECO:0000313" key="3">
    <source>
        <dbReference type="Proteomes" id="UP000198362"/>
    </source>
</evidence>
<dbReference type="Proteomes" id="UP000198362">
    <property type="component" value="Unassembled WGS sequence"/>
</dbReference>
<keyword evidence="1" id="KW-0472">Membrane</keyword>
<feature type="transmembrane region" description="Helical" evidence="1">
    <location>
        <begin position="61"/>
        <end position="85"/>
    </location>
</feature>
<dbReference type="RefSeq" id="WP_144022766.1">
    <property type="nucleotide sequence ID" value="NZ_FZPH01000011.1"/>
</dbReference>
<feature type="transmembrane region" description="Helical" evidence="1">
    <location>
        <begin position="120"/>
        <end position="140"/>
    </location>
</feature>
<accession>A0A239NXR0</accession>
<evidence type="ECO:0000256" key="1">
    <source>
        <dbReference type="SAM" id="Phobius"/>
    </source>
</evidence>
<dbReference type="AlphaFoldDB" id="A0A239NXR0"/>
<reference evidence="2 3" key="1">
    <citation type="submission" date="2017-06" db="EMBL/GenBank/DDBJ databases">
        <authorList>
            <person name="Kim H.J."/>
            <person name="Triplett B.A."/>
        </authorList>
    </citation>
    <scope>NUCLEOTIDE SEQUENCE [LARGE SCALE GENOMIC DNA]</scope>
    <source>
        <strain evidence="2 3">CGMCC 4.5593</strain>
    </source>
</reference>
<keyword evidence="3" id="KW-1185">Reference proteome</keyword>
<keyword evidence="1" id="KW-1133">Transmembrane helix</keyword>
<dbReference type="EMBL" id="FZPH01000011">
    <property type="protein sequence ID" value="SNT59492.1"/>
    <property type="molecule type" value="Genomic_DNA"/>
</dbReference>
<feature type="transmembrane region" description="Helical" evidence="1">
    <location>
        <begin position="227"/>
        <end position="253"/>
    </location>
</feature>
<keyword evidence="1" id="KW-0812">Transmembrane</keyword>
<dbReference type="OrthoDB" id="9824097at2"/>